<dbReference type="AlphaFoldDB" id="A0AAD5W2I4"/>
<evidence type="ECO:0000256" key="9">
    <source>
        <dbReference type="ARBA" id="ARBA00022723"/>
    </source>
</evidence>
<dbReference type="PROSITE" id="PS51677">
    <property type="entry name" value="NODB"/>
    <property type="match status" value="1"/>
</dbReference>
<dbReference type="GO" id="GO:0006032">
    <property type="term" value="P:chitin catabolic process"/>
    <property type="evidence" value="ECO:0007669"/>
    <property type="project" value="UniProtKB-KW"/>
</dbReference>
<comment type="caution">
    <text evidence="24">The sequence shown here is derived from an EMBL/GenBank/DDBJ whole genome shotgun (WGS) entry which is preliminary data.</text>
</comment>
<comment type="cofactor">
    <cofactor evidence="1">
        <name>Co(2+)</name>
        <dbReference type="ChEBI" id="CHEBI:48828"/>
    </cofactor>
</comment>
<accession>A0AAD5W2I4</accession>
<keyword evidence="6" id="KW-0134">Cell wall</keyword>
<dbReference type="PANTHER" id="PTHR10587">
    <property type="entry name" value="GLYCOSYL TRANSFERASE-RELATED"/>
    <property type="match status" value="1"/>
</dbReference>
<evidence type="ECO:0000256" key="7">
    <source>
        <dbReference type="ARBA" id="ARBA00022525"/>
    </source>
</evidence>
<keyword evidence="25" id="KW-1185">Reference proteome</keyword>
<dbReference type="GO" id="GO:0046872">
    <property type="term" value="F:metal ion binding"/>
    <property type="evidence" value="ECO:0007669"/>
    <property type="project" value="UniProtKB-KW"/>
</dbReference>
<evidence type="ECO:0000256" key="18">
    <source>
        <dbReference type="ARBA" id="ARBA00023316"/>
    </source>
</evidence>
<evidence type="ECO:0000256" key="1">
    <source>
        <dbReference type="ARBA" id="ARBA00001941"/>
    </source>
</evidence>
<dbReference type="EMBL" id="JANIEX010000018">
    <property type="protein sequence ID" value="KAJ3576141.1"/>
    <property type="molecule type" value="Genomic_DNA"/>
</dbReference>
<dbReference type="GO" id="GO:0009272">
    <property type="term" value="P:fungal-type cell wall biogenesis"/>
    <property type="evidence" value="ECO:0007669"/>
    <property type="project" value="UniProtKB-ARBA"/>
</dbReference>
<keyword evidence="12" id="KW-0146">Chitin degradation</keyword>
<evidence type="ECO:0000256" key="6">
    <source>
        <dbReference type="ARBA" id="ARBA00022512"/>
    </source>
</evidence>
<evidence type="ECO:0000313" key="24">
    <source>
        <dbReference type="EMBL" id="KAJ3576141.1"/>
    </source>
</evidence>
<dbReference type="Gene3D" id="3.20.20.370">
    <property type="entry name" value="Glycoside hydrolase/deacetylase"/>
    <property type="match status" value="1"/>
</dbReference>
<evidence type="ECO:0000256" key="4">
    <source>
        <dbReference type="ARBA" id="ARBA00010973"/>
    </source>
</evidence>
<evidence type="ECO:0000256" key="22">
    <source>
        <dbReference type="SAM" id="MobiDB-lite"/>
    </source>
</evidence>
<evidence type="ECO:0000256" key="20">
    <source>
        <dbReference type="ARBA" id="ARBA00024056"/>
    </source>
</evidence>
<keyword evidence="13" id="KW-0472">Membrane</keyword>
<dbReference type="SUPFAM" id="SSF88713">
    <property type="entry name" value="Glycoside hydrolase/deacetylase"/>
    <property type="match status" value="1"/>
</dbReference>
<keyword evidence="17" id="KW-0449">Lipoprotein</keyword>
<comment type="catalytic activity">
    <reaction evidence="21">
        <text>[(1-&gt;4)-N-acetyl-beta-D-glucosaminyl](n) + n H2O = chitosan + n acetate</text>
        <dbReference type="Rhea" id="RHEA:10464"/>
        <dbReference type="Rhea" id="RHEA-COMP:9593"/>
        <dbReference type="Rhea" id="RHEA-COMP:9597"/>
        <dbReference type="ChEBI" id="CHEBI:15377"/>
        <dbReference type="ChEBI" id="CHEBI:17029"/>
        <dbReference type="ChEBI" id="CHEBI:30089"/>
        <dbReference type="ChEBI" id="CHEBI:57704"/>
        <dbReference type="EC" id="3.5.1.41"/>
    </reaction>
    <physiologicalReaction direction="left-to-right" evidence="21">
        <dbReference type="Rhea" id="RHEA:10465"/>
    </physiologicalReaction>
</comment>
<keyword evidence="9" id="KW-0479">Metal-binding</keyword>
<dbReference type="InterPro" id="IPR011330">
    <property type="entry name" value="Glyco_hydro/deAcase_b/a-brl"/>
</dbReference>
<dbReference type="GO" id="GO:0098552">
    <property type="term" value="C:side of membrane"/>
    <property type="evidence" value="ECO:0007669"/>
    <property type="project" value="UniProtKB-KW"/>
</dbReference>
<reference evidence="24" key="1">
    <citation type="submission" date="2022-07" db="EMBL/GenBank/DDBJ databases">
        <title>Genome Sequence of Leucocoprinus birnbaumii.</title>
        <authorList>
            <person name="Buettner E."/>
        </authorList>
    </citation>
    <scope>NUCLEOTIDE SEQUENCE</scope>
    <source>
        <strain evidence="24">VT141</strain>
    </source>
</reference>
<name>A0AAD5W2I4_9AGAR</name>
<feature type="region of interest" description="Disordered" evidence="22">
    <location>
        <begin position="230"/>
        <end position="278"/>
    </location>
</feature>
<keyword evidence="11" id="KW-0378">Hydrolase</keyword>
<dbReference type="GO" id="GO:0071555">
    <property type="term" value="P:cell wall organization"/>
    <property type="evidence" value="ECO:0007669"/>
    <property type="project" value="UniProtKB-KW"/>
</dbReference>
<evidence type="ECO:0000256" key="8">
    <source>
        <dbReference type="ARBA" id="ARBA00022622"/>
    </source>
</evidence>
<evidence type="ECO:0000256" key="10">
    <source>
        <dbReference type="ARBA" id="ARBA00022729"/>
    </source>
</evidence>
<comment type="subcellular location">
    <subcellularLocation>
        <location evidence="3">Cell membrane</location>
        <topology evidence="3">Lipid-anchor</topology>
        <topology evidence="3">GPI-anchor</topology>
    </subcellularLocation>
    <subcellularLocation>
        <location evidence="2">Secreted</location>
        <location evidence="2">Cell wall</location>
    </subcellularLocation>
</comment>
<evidence type="ECO:0000256" key="19">
    <source>
        <dbReference type="ARBA" id="ARBA00023326"/>
    </source>
</evidence>
<keyword evidence="14" id="KW-0325">Glycoprotein</keyword>
<dbReference type="EC" id="3.5.1.41" evidence="20"/>
<evidence type="ECO:0000259" key="23">
    <source>
        <dbReference type="PROSITE" id="PS51677"/>
    </source>
</evidence>
<dbReference type="FunFam" id="3.20.20.370:FF:000004">
    <property type="entry name" value="Related to Chitin deacetylase"/>
    <property type="match status" value="1"/>
</dbReference>
<proteinExistence type="inferred from homology"/>
<dbReference type="PANTHER" id="PTHR10587:SF133">
    <property type="entry name" value="CHITIN DEACETYLASE 1-RELATED"/>
    <property type="match status" value="1"/>
</dbReference>
<evidence type="ECO:0000256" key="13">
    <source>
        <dbReference type="ARBA" id="ARBA00023136"/>
    </source>
</evidence>
<keyword evidence="8" id="KW-0336">GPI-anchor</keyword>
<evidence type="ECO:0000256" key="5">
    <source>
        <dbReference type="ARBA" id="ARBA00022475"/>
    </source>
</evidence>
<evidence type="ECO:0000256" key="16">
    <source>
        <dbReference type="ARBA" id="ARBA00023285"/>
    </source>
</evidence>
<feature type="compositionally biased region" description="Low complexity" evidence="22">
    <location>
        <begin position="259"/>
        <end position="269"/>
    </location>
</feature>
<sequence>MPSKRSCGRRYQSLLCPTAKTWGLTYDDGPAFYTTQLLDYLDTANLKSTFFVVGSRVISFPAVLQAEYMAQHQIAVHTWSHPALTTLTNEQIIAELGWTKKAIKDVLGVTPNMMRPPFGDIDDRVRAISMAMGLVPVMWTRISPTETFDTGDFEVHGGTTTVQQVMSNWQGIMNNVTQRQDGFIVLEHDLFQQTVEIATGYILPDAQARGLTIEPVSTCLKRPMADAYIETNNNQTNPPPSGSGAKSISAPSPTSTDQGGTNIGNSSSSGGSGSSGSGAVPSLHFGTAAVLTTFAGVLAGLLSVF</sequence>
<feature type="domain" description="NodB homology" evidence="23">
    <location>
        <begin position="20"/>
        <end position="214"/>
    </location>
</feature>
<organism evidence="24 25">
    <name type="scientific">Leucocoprinus birnbaumii</name>
    <dbReference type="NCBI Taxonomy" id="56174"/>
    <lineage>
        <taxon>Eukaryota</taxon>
        <taxon>Fungi</taxon>
        <taxon>Dikarya</taxon>
        <taxon>Basidiomycota</taxon>
        <taxon>Agaricomycotina</taxon>
        <taxon>Agaricomycetes</taxon>
        <taxon>Agaricomycetidae</taxon>
        <taxon>Agaricales</taxon>
        <taxon>Agaricineae</taxon>
        <taxon>Agaricaceae</taxon>
        <taxon>Leucocoprinus</taxon>
    </lineage>
</organism>
<dbReference type="Pfam" id="PF01522">
    <property type="entry name" value="Polysacc_deac_1"/>
    <property type="match status" value="1"/>
</dbReference>
<gene>
    <name evidence="24" type="ORF">NP233_g616</name>
</gene>
<evidence type="ECO:0000256" key="14">
    <source>
        <dbReference type="ARBA" id="ARBA00023180"/>
    </source>
</evidence>
<keyword evidence="16" id="KW-0170">Cobalt</keyword>
<evidence type="ECO:0000256" key="15">
    <source>
        <dbReference type="ARBA" id="ARBA00023277"/>
    </source>
</evidence>
<protein>
    <recommendedName>
        <fullName evidence="20">chitin deacetylase</fullName>
        <ecNumber evidence="20">3.5.1.41</ecNumber>
    </recommendedName>
</protein>
<feature type="compositionally biased region" description="Polar residues" evidence="22">
    <location>
        <begin position="244"/>
        <end position="258"/>
    </location>
</feature>
<keyword evidence="7" id="KW-0964">Secreted</keyword>
<evidence type="ECO:0000256" key="12">
    <source>
        <dbReference type="ARBA" id="ARBA00023024"/>
    </source>
</evidence>
<dbReference type="GO" id="GO:0005886">
    <property type="term" value="C:plasma membrane"/>
    <property type="evidence" value="ECO:0007669"/>
    <property type="project" value="UniProtKB-SubCell"/>
</dbReference>
<evidence type="ECO:0000256" key="21">
    <source>
        <dbReference type="ARBA" id="ARBA00048494"/>
    </source>
</evidence>
<keyword evidence="5" id="KW-1003">Cell membrane</keyword>
<evidence type="ECO:0000256" key="3">
    <source>
        <dbReference type="ARBA" id="ARBA00004609"/>
    </source>
</evidence>
<keyword evidence="10" id="KW-0732">Signal</keyword>
<evidence type="ECO:0000256" key="17">
    <source>
        <dbReference type="ARBA" id="ARBA00023288"/>
    </source>
</evidence>
<keyword evidence="18" id="KW-0961">Cell wall biogenesis/degradation</keyword>
<evidence type="ECO:0000256" key="11">
    <source>
        <dbReference type="ARBA" id="ARBA00022801"/>
    </source>
</evidence>
<keyword evidence="19" id="KW-0624">Polysaccharide degradation</keyword>
<comment type="similarity">
    <text evidence="4">Belongs to the polysaccharide deacetylase family.</text>
</comment>
<dbReference type="InterPro" id="IPR002509">
    <property type="entry name" value="NODB_dom"/>
</dbReference>
<dbReference type="InterPro" id="IPR050248">
    <property type="entry name" value="Polysacc_deacetylase_ArnD"/>
</dbReference>
<dbReference type="Proteomes" id="UP001213000">
    <property type="component" value="Unassembled WGS sequence"/>
</dbReference>
<evidence type="ECO:0000313" key="25">
    <source>
        <dbReference type="Proteomes" id="UP001213000"/>
    </source>
</evidence>
<evidence type="ECO:0000256" key="2">
    <source>
        <dbReference type="ARBA" id="ARBA00004191"/>
    </source>
</evidence>
<dbReference type="GO" id="GO:0004099">
    <property type="term" value="F:chitin deacetylase activity"/>
    <property type="evidence" value="ECO:0007669"/>
    <property type="project" value="UniProtKB-EC"/>
</dbReference>
<dbReference type="GO" id="GO:0000272">
    <property type="term" value="P:polysaccharide catabolic process"/>
    <property type="evidence" value="ECO:0007669"/>
    <property type="project" value="UniProtKB-KW"/>
</dbReference>
<keyword evidence="15" id="KW-0119">Carbohydrate metabolism</keyword>